<evidence type="ECO:0000256" key="2">
    <source>
        <dbReference type="ARBA" id="ARBA00008404"/>
    </source>
</evidence>
<keyword evidence="3" id="KW-0050">Antiport</keyword>
<feature type="transmembrane region" description="Helical" evidence="4">
    <location>
        <begin position="12"/>
        <end position="33"/>
    </location>
</feature>
<keyword evidence="6" id="KW-1185">Reference proteome</keyword>
<dbReference type="PANTHER" id="PTHR34703">
    <property type="entry name" value="ANTIPORTER SUBUNIT MNHG2-RELATED"/>
    <property type="match status" value="1"/>
</dbReference>
<dbReference type="NCBIfam" id="TIGR01300">
    <property type="entry name" value="CPA3_mnhG_phaG"/>
    <property type="match status" value="1"/>
</dbReference>
<evidence type="ECO:0000313" key="6">
    <source>
        <dbReference type="Proteomes" id="UP001296943"/>
    </source>
</evidence>
<feature type="transmembrane region" description="Helical" evidence="4">
    <location>
        <begin position="72"/>
        <end position="93"/>
    </location>
</feature>
<evidence type="ECO:0000256" key="1">
    <source>
        <dbReference type="ARBA" id="ARBA00004141"/>
    </source>
</evidence>
<dbReference type="Pfam" id="PF03334">
    <property type="entry name" value="PhaG_MnhG_YufB"/>
    <property type="match status" value="1"/>
</dbReference>
<keyword evidence="4" id="KW-0472">Membrane</keyword>
<keyword evidence="4" id="KW-1133">Transmembrane helix</keyword>
<protein>
    <submittedName>
        <fullName evidence="5">Multicomponent Na+:H+ antiporter subunit G</fullName>
    </submittedName>
</protein>
<evidence type="ECO:0000256" key="4">
    <source>
        <dbReference type="SAM" id="Phobius"/>
    </source>
</evidence>
<keyword evidence="4" id="KW-0812">Transmembrane</keyword>
<comment type="caution">
    <text evidence="5">The sequence shown here is derived from an EMBL/GenBank/DDBJ whole genome shotgun (WGS) entry which is preliminary data.</text>
</comment>
<evidence type="ECO:0000313" key="5">
    <source>
        <dbReference type="EMBL" id="MBM7569584.1"/>
    </source>
</evidence>
<name>A0ABS2MUK7_9BACI</name>
<sequence>MIETWIDVLFNFIVIICLIVGTFFILSTSIGILRFPDVFTRLHAATKAATLGVSGIMIGAFIFLYVEHEIVSGKLILGMIFVLLTAPVSGHVIGKAAHRSGIKPWSRHQLKDAYAESFESKKEH</sequence>
<gene>
    <name evidence="5" type="ORF">JOC48_000053</name>
</gene>
<accession>A0ABS2MUK7</accession>
<evidence type="ECO:0000256" key="3">
    <source>
        <dbReference type="ARBA" id="ARBA00022449"/>
    </source>
</evidence>
<proteinExistence type="inferred from homology"/>
<dbReference type="PANTHER" id="PTHR34703:SF1">
    <property type="entry name" value="ANTIPORTER SUBUNIT MNHG2-RELATED"/>
    <property type="match status" value="1"/>
</dbReference>
<dbReference type="EMBL" id="JAFBDR010000001">
    <property type="protein sequence ID" value="MBM7569584.1"/>
    <property type="molecule type" value="Genomic_DNA"/>
</dbReference>
<dbReference type="InterPro" id="IPR005133">
    <property type="entry name" value="PhaG_MnhG_YufB"/>
</dbReference>
<comment type="similarity">
    <text evidence="2">Belongs to the CPA3 antiporters (TC 2.A.63) subunit G family.</text>
</comment>
<keyword evidence="3" id="KW-0813">Transport</keyword>
<dbReference type="Proteomes" id="UP001296943">
    <property type="component" value="Unassembled WGS sequence"/>
</dbReference>
<dbReference type="RefSeq" id="WP_204497039.1">
    <property type="nucleotide sequence ID" value="NZ_JAFBDR010000001.1"/>
</dbReference>
<feature type="transmembrane region" description="Helical" evidence="4">
    <location>
        <begin position="45"/>
        <end position="66"/>
    </location>
</feature>
<reference evidence="5 6" key="1">
    <citation type="submission" date="2021-01" db="EMBL/GenBank/DDBJ databases">
        <title>Genomic Encyclopedia of Type Strains, Phase IV (KMG-IV): sequencing the most valuable type-strain genomes for metagenomic binning, comparative biology and taxonomic classification.</title>
        <authorList>
            <person name="Goeker M."/>
        </authorList>
    </citation>
    <scope>NUCLEOTIDE SEQUENCE [LARGE SCALE GENOMIC DNA]</scope>
    <source>
        <strain evidence="5 6">DSM 23711</strain>
    </source>
</reference>
<dbReference type="NCBIfam" id="NF009314">
    <property type="entry name" value="PRK12674.1-2"/>
    <property type="match status" value="1"/>
</dbReference>
<organism evidence="5 6">
    <name type="scientific">Aquibacillus albus</name>
    <dbReference type="NCBI Taxonomy" id="1168171"/>
    <lineage>
        <taxon>Bacteria</taxon>
        <taxon>Bacillati</taxon>
        <taxon>Bacillota</taxon>
        <taxon>Bacilli</taxon>
        <taxon>Bacillales</taxon>
        <taxon>Bacillaceae</taxon>
        <taxon>Aquibacillus</taxon>
    </lineage>
</organism>
<comment type="subcellular location">
    <subcellularLocation>
        <location evidence="1">Membrane</location>
        <topology evidence="1">Multi-pass membrane protein</topology>
    </subcellularLocation>
</comment>